<dbReference type="SUPFAM" id="SSF52833">
    <property type="entry name" value="Thioredoxin-like"/>
    <property type="match status" value="1"/>
</dbReference>
<dbReference type="Gene3D" id="3.40.30.10">
    <property type="entry name" value="Glutaredoxin"/>
    <property type="match status" value="1"/>
</dbReference>
<evidence type="ECO:0000259" key="1">
    <source>
        <dbReference type="Pfam" id="PF01323"/>
    </source>
</evidence>
<evidence type="ECO:0000313" key="3">
    <source>
        <dbReference type="Proteomes" id="UP000295277"/>
    </source>
</evidence>
<dbReference type="RefSeq" id="WP_132695657.1">
    <property type="nucleotide sequence ID" value="NZ_SLVM01000016.1"/>
</dbReference>
<sequence>MSAPDPRGRLRRNLLWLGGIALAYGAIASGPGLWRRAFPPGFEFAPVAGLPGFRRLDTGAVSAGSPILIGLGDAPPRPAPETLRDGLCGHLFGGAVGTGAVPVAYFTDVRCTWCRVMTPLLRERAGGAAPSIRLAWHELPLLGEASVMAARAVLAAAEQGAGPALHARISGGRLVPTPEALARLADALGLDGARLRTDMDAPGIDRQLAASRGLADLFGFFGTPALVVGRTAVLGRIEAADLDRLIALEAAEAATAPCA</sequence>
<dbReference type="Pfam" id="PF01323">
    <property type="entry name" value="DSBA"/>
    <property type="match status" value="1"/>
</dbReference>
<dbReference type="EMBL" id="SLVM01000016">
    <property type="protein sequence ID" value="TCM82579.1"/>
    <property type="molecule type" value="Genomic_DNA"/>
</dbReference>
<dbReference type="InterPro" id="IPR036249">
    <property type="entry name" value="Thioredoxin-like_sf"/>
</dbReference>
<proteinExistence type="predicted"/>
<dbReference type="GO" id="GO:0016491">
    <property type="term" value="F:oxidoreductase activity"/>
    <property type="evidence" value="ECO:0007669"/>
    <property type="project" value="InterPro"/>
</dbReference>
<keyword evidence="3" id="KW-1185">Reference proteome</keyword>
<comment type="caution">
    <text evidence="2">The sequence shown here is derived from an EMBL/GenBank/DDBJ whole genome shotgun (WGS) entry which is preliminary data.</text>
</comment>
<dbReference type="OrthoDB" id="9780147at2"/>
<organism evidence="2 3">
    <name type="scientific">Rhodovulum steppense</name>
    <dbReference type="NCBI Taxonomy" id="540251"/>
    <lineage>
        <taxon>Bacteria</taxon>
        <taxon>Pseudomonadati</taxon>
        <taxon>Pseudomonadota</taxon>
        <taxon>Alphaproteobacteria</taxon>
        <taxon>Rhodobacterales</taxon>
        <taxon>Paracoccaceae</taxon>
        <taxon>Rhodovulum</taxon>
    </lineage>
</organism>
<accession>A0A4R1YSF2</accession>
<name>A0A4R1YSF2_9RHOB</name>
<dbReference type="AlphaFoldDB" id="A0A4R1YSF2"/>
<reference evidence="2 3" key="1">
    <citation type="submission" date="2019-03" db="EMBL/GenBank/DDBJ databases">
        <title>Genomic Encyclopedia of Type Strains, Phase IV (KMG-IV): sequencing the most valuable type-strain genomes for metagenomic binning, comparative biology and taxonomic classification.</title>
        <authorList>
            <person name="Goeker M."/>
        </authorList>
    </citation>
    <scope>NUCLEOTIDE SEQUENCE [LARGE SCALE GENOMIC DNA]</scope>
    <source>
        <strain evidence="2 3">DSM 21153</strain>
    </source>
</reference>
<gene>
    <name evidence="2" type="ORF">EV216_11634</name>
</gene>
<protein>
    <submittedName>
        <fullName evidence="2">DSBA-like thioredoxin domain-containing protein</fullName>
    </submittedName>
</protein>
<evidence type="ECO:0000313" key="2">
    <source>
        <dbReference type="EMBL" id="TCM82579.1"/>
    </source>
</evidence>
<feature type="domain" description="DSBA-like thioredoxin" evidence="1">
    <location>
        <begin position="103"/>
        <end position="243"/>
    </location>
</feature>
<dbReference type="Proteomes" id="UP000295277">
    <property type="component" value="Unassembled WGS sequence"/>
</dbReference>
<dbReference type="InterPro" id="IPR001853">
    <property type="entry name" value="DSBA-like_thioredoxin_dom"/>
</dbReference>